<dbReference type="InterPro" id="IPR038375">
    <property type="entry name" value="NDUFAF7_sf"/>
</dbReference>
<dbReference type="KEGG" id="caa:Caka_1185"/>
<dbReference type="GO" id="GO:0032259">
    <property type="term" value="P:methylation"/>
    <property type="evidence" value="ECO:0007669"/>
    <property type="project" value="UniProtKB-KW"/>
</dbReference>
<accession>D5EID9</accession>
<dbReference type="EMBL" id="CP001998">
    <property type="protein sequence ID" value="ADE54205.1"/>
    <property type="molecule type" value="Genomic_DNA"/>
</dbReference>
<proteinExistence type="predicted"/>
<keyword evidence="2" id="KW-0808">Transferase</keyword>
<dbReference type="OrthoDB" id="9794208at2"/>
<reference evidence="3 4" key="1">
    <citation type="journal article" date="2010" name="Stand. Genomic Sci.">
        <title>Complete genome sequence of Coraliomargarita akajimensis type strain (04OKA010-24).</title>
        <authorList>
            <person name="Mavromatis K."/>
            <person name="Abt B."/>
            <person name="Brambilla E."/>
            <person name="Lapidus A."/>
            <person name="Copeland A."/>
            <person name="Deshpande S."/>
            <person name="Nolan M."/>
            <person name="Lucas S."/>
            <person name="Tice H."/>
            <person name="Cheng J.F."/>
            <person name="Han C."/>
            <person name="Detter J.C."/>
            <person name="Woyke T."/>
            <person name="Goodwin L."/>
            <person name="Pitluck S."/>
            <person name="Held B."/>
            <person name="Brettin T."/>
            <person name="Tapia R."/>
            <person name="Ivanova N."/>
            <person name="Mikhailova N."/>
            <person name="Pati A."/>
            <person name="Liolios K."/>
            <person name="Chen A."/>
            <person name="Palaniappan K."/>
            <person name="Land M."/>
            <person name="Hauser L."/>
            <person name="Chang Y.J."/>
            <person name="Jeffries C.D."/>
            <person name="Rohde M."/>
            <person name="Goker M."/>
            <person name="Bristow J."/>
            <person name="Eisen J.A."/>
            <person name="Markowitz V."/>
            <person name="Hugenholtz P."/>
            <person name="Klenk H.P."/>
            <person name="Kyrpides N.C."/>
        </authorList>
    </citation>
    <scope>NUCLEOTIDE SEQUENCE [LARGE SCALE GENOMIC DNA]</scope>
    <source>
        <strain evidence="4">DSM 45221 / IAM 15411 / JCM 23193 / KCTC 12865</strain>
    </source>
</reference>
<keyword evidence="1" id="KW-0489">Methyltransferase</keyword>
<dbReference type="Pfam" id="PF02636">
    <property type="entry name" value="Methyltransf_28"/>
    <property type="match status" value="1"/>
</dbReference>
<keyword evidence="4" id="KW-1185">Reference proteome</keyword>
<evidence type="ECO:0000313" key="3">
    <source>
        <dbReference type="EMBL" id="ADE54205.1"/>
    </source>
</evidence>
<sequence>MSVLSQLQSACSNGPISYRDFIEMALYSKDGGYYTQQRERVGRSPERDFYTAESLGKVFAQLVTTAAADLLGPKTARKSTFVEIAAEPGHSLLDNAPGHPFTDSKVIRQGDPIQVDGPVVLFANEWLDALPFHRLVFRDGQWRERGVRIGARGQLEDCLLNELSAAVQTEVHRLPSTIEDGYELDWPLAAEAALAQLLQQDWQGLLLFFDYGKTWQSLLVDCPSGTARTYTKHQLGSQLLDAPGQRDITCDVCWDPLQAQLEAAGLESITLESQEAFFVNRAQRAAAAIVQASAWSFSPDKQTLMELIHPAHMGQRFQVLWGLR</sequence>
<dbReference type="STRING" id="583355.Caka_1185"/>
<dbReference type="HOGENOM" id="CLU_794186_0_0_0"/>
<protein>
    <submittedName>
        <fullName evidence="3">Uncharacterized protein</fullName>
    </submittedName>
</protein>
<dbReference type="Proteomes" id="UP000000925">
    <property type="component" value="Chromosome"/>
</dbReference>
<dbReference type="SUPFAM" id="SSF53335">
    <property type="entry name" value="S-adenosyl-L-methionine-dependent methyltransferases"/>
    <property type="match status" value="1"/>
</dbReference>
<dbReference type="PANTHER" id="PTHR12049">
    <property type="entry name" value="PROTEIN ARGININE METHYLTRANSFERASE NDUFAF7, MITOCHONDRIAL"/>
    <property type="match status" value="1"/>
</dbReference>
<organism evidence="3 4">
    <name type="scientific">Coraliomargarita akajimensis (strain DSM 45221 / IAM 15411 / JCM 23193 / KCTC 12865 / 04OKA010-24)</name>
    <dbReference type="NCBI Taxonomy" id="583355"/>
    <lineage>
        <taxon>Bacteria</taxon>
        <taxon>Pseudomonadati</taxon>
        <taxon>Verrucomicrobiota</taxon>
        <taxon>Opitutia</taxon>
        <taxon>Puniceicoccales</taxon>
        <taxon>Coraliomargaritaceae</taxon>
        <taxon>Coraliomargarita</taxon>
    </lineage>
</organism>
<dbReference type="RefSeq" id="WP_013042927.1">
    <property type="nucleotide sequence ID" value="NC_014008.1"/>
</dbReference>
<name>D5EID9_CORAD</name>
<dbReference type="GO" id="GO:0035243">
    <property type="term" value="F:protein-arginine omega-N symmetric methyltransferase activity"/>
    <property type="evidence" value="ECO:0007669"/>
    <property type="project" value="TreeGrafter"/>
</dbReference>
<dbReference type="InterPro" id="IPR029063">
    <property type="entry name" value="SAM-dependent_MTases_sf"/>
</dbReference>
<dbReference type="AlphaFoldDB" id="D5EID9"/>
<dbReference type="InterPro" id="IPR003788">
    <property type="entry name" value="NDUFAF7"/>
</dbReference>
<evidence type="ECO:0000256" key="2">
    <source>
        <dbReference type="ARBA" id="ARBA00022679"/>
    </source>
</evidence>
<dbReference type="eggNOG" id="COG1565">
    <property type="taxonomic scope" value="Bacteria"/>
</dbReference>
<dbReference type="PANTHER" id="PTHR12049:SF7">
    <property type="entry name" value="PROTEIN ARGININE METHYLTRANSFERASE NDUFAF7, MITOCHONDRIAL"/>
    <property type="match status" value="1"/>
</dbReference>
<evidence type="ECO:0000313" key="4">
    <source>
        <dbReference type="Proteomes" id="UP000000925"/>
    </source>
</evidence>
<evidence type="ECO:0000256" key="1">
    <source>
        <dbReference type="ARBA" id="ARBA00022603"/>
    </source>
</evidence>
<dbReference type="Gene3D" id="3.40.50.12710">
    <property type="match status" value="2"/>
</dbReference>
<gene>
    <name evidence="3" type="ordered locus">Caka_1185</name>
</gene>